<accession>A0A1G1VSH9</accession>
<dbReference type="EMBL" id="MHCJ01000003">
    <property type="protein sequence ID" value="OGY18349.1"/>
    <property type="molecule type" value="Genomic_DNA"/>
</dbReference>
<organism evidence="1 2">
    <name type="scientific">Candidatus Chisholmbacteria bacterium RIFCSPHIGHO2_01_FULL_52_32</name>
    <dbReference type="NCBI Taxonomy" id="1797591"/>
    <lineage>
        <taxon>Bacteria</taxon>
        <taxon>Candidatus Chisholmiibacteriota</taxon>
    </lineage>
</organism>
<proteinExistence type="predicted"/>
<gene>
    <name evidence="1" type="ORF">A2786_02425</name>
</gene>
<dbReference type="AlphaFoldDB" id="A0A1G1VSH9"/>
<dbReference type="Proteomes" id="UP000179233">
    <property type="component" value="Unassembled WGS sequence"/>
</dbReference>
<protein>
    <submittedName>
        <fullName evidence="1">Uncharacterized protein</fullName>
    </submittedName>
</protein>
<reference evidence="1 2" key="1">
    <citation type="journal article" date="2016" name="Nat. Commun.">
        <title>Thousands of microbial genomes shed light on interconnected biogeochemical processes in an aquifer system.</title>
        <authorList>
            <person name="Anantharaman K."/>
            <person name="Brown C.T."/>
            <person name="Hug L.A."/>
            <person name="Sharon I."/>
            <person name="Castelle C.J."/>
            <person name="Probst A.J."/>
            <person name="Thomas B.C."/>
            <person name="Singh A."/>
            <person name="Wilkins M.J."/>
            <person name="Karaoz U."/>
            <person name="Brodie E.L."/>
            <person name="Williams K.H."/>
            <person name="Hubbard S.S."/>
            <person name="Banfield J.F."/>
        </authorList>
    </citation>
    <scope>NUCLEOTIDE SEQUENCE [LARGE SCALE GENOMIC DNA]</scope>
</reference>
<name>A0A1G1VSH9_9BACT</name>
<evidence type="ECO:0000313" key="1">
    <source>
        <dbReference type="EMBL" id="OGY18349.1"/>
    </source>
</evidence>
<comment type="caution">
    <text evidence="1">The sequence shown here is derived from an EMBL/GenBank/DDBJ whole genome shotgun (WGS) entry which is preliminary data.</text>
</comment>
<sequence>MAFQETLQQTTFSVTLPDSLSPNEALVLREELNETLRTLPRDPNTGSLLPEVAQLAEPLRQKRAALTRFLPELPNL</sequence>
<evidence type="ECO:0000313" key="2">
    <source>
        <dbReference type="Proteomes" id="UP000179233"/>
    </source>
</evidence>